<sequence>MDQRQINIISTQFFQALFQARDQLVFAQILNPDLGRNVQLIARNAALCNCLANCGFIIIDLCSIDSTVTELQSRFYGCNNNIVLKTEGT</sequence>
<evidence type="ECO:0000313" key="1">
    <source>
        <dbReference type="EMBL" id="MPM80552.1"/>
    </source>
</evidence>
<comment type="caution">
    <text evidence="1">The sequence shown here is derived from an EMBL/GenBank/DDBJ whole genome shotgun (WGS) entry which is preliminary data.</text>
</comment>
<proteinExistence type="predicted"/>
<dbReference type="EMBL" id="VSSQ01030142">
    <property type="protein sequence ID" value="MPM80552.1"/>
    <property type="molecule type" value="Genomic_DNA"/>
</dbReference>
<accession>A0A645CV11</accession>
<organism evidence="1">
    <name type="scientific">bioreactor metagenome</name>
    <dbReference type="NCBI Taxonomy" id="1076179"/>
    <lineage>
        <taxon>unclassified sequences</taxon>
        <taxon>metagenomes</taxon>
        <taxon>ecological metagenomes</taxon>
    </lineage>
</organism>
<name>A0A645CV11_9ZZZZ</name>
<reference evidence="1" key="1">
    <citation type="submission" date="2019-08" db="EMBL/GenBank/DDBJ databases">
        <authorList>
            <person name="Kucharzyk K."/>
            <person name="Murdoch R.W."/>
            <person name="Higgins S."/>
            <person name="Loffler F."/>
        </authorList>
    </citation>
    <scope>NUCLEOTIDE SEQUENCE</scope>
</reference>
<protein>
    <submittedName>
        <fullName evidence="1">Uncharacterized protein</fullName>
    </submittedName>
</protein>
<dbReference type="AlphaFoldDB" id="A0A645CV11"/>
<gene>
    <name evidence="1" type="ORF">SDC9_127599</name>
</gene>